<dbReference type="RefSeq" id="WP_330485058.1">
    <property type="nucleotide sequence ID" value="NZ_JAZBJZ010000085.1"/>
</dbReference>
<dbReference type="GO" id="GO:0004519">
    <property type="term" value="F:endonuclease activity"/>
    <property type="evidence" value="ECO:0007669"/>
    <property type="project" value="UniProtKB-KW"/>
</dbReference>
<dbReference type="InterPro" id="IPR052892">
    <property type="entry name" value="NA-targeting_endonuclease"/>
</dbReference>
<keyword evidence="2" id="KW-0540">Nuclease</keyword>
<dbReference type="SMART" id="SM00507">
    <property type="entry name" value="HNHc"/>
    <property type="match status" value="1"/>
</dbReference>
<dbReference type="EC" id="3.1.-.-" evidence="2"/>
<protein>
    <submittedName>
        <fullName evidence="2">HNH endonuclease signature motif containing protein</fullName>
        <ecNumber evidence="2">3.1.-.-</ecNumber>
    </submittedName>
</protein>
<dbReference type="PANTHER" id="PTHR33877">
    <property type="entry name" value="SLL1193 PROTEIN"/>
    <property type="match status" value="1"/>
</dbReference>
<gene>
    <name evidence="2" type="ORF">V2H45_17930</name>
</gene>
<dbReference type="InterPro" id="IPR002711">
    <property type="entry name" value="HNH"/>
</dbReference>
<reference evidence="2" key="1">
    <citation type="submission" date="2024-01" db="EMBL/GenBank/DDBJ databases">
        <title>Bank of Algae and Cyanobacteria of the Azores (BACA) strain genomes.</title>
        <authorList>
            <person name="Luz R."/>
            <person name="Cordeiro R."/>
            <person name="Fonseca A."/>
            <person name="Goncalves V."/>
        </authorList>
    </citation>
    <scope>NUCLEOTIDE SEQUENCE</scope>
    <source>
        <strain evidence="2">BACA0141</strain>
    </source>
</reference>
<comment type="caution">
    <text evidence="2">The sequence shown here is derived from an EMBL/GenBank/DDBJ whole genome shotgun (WGS) entry which is preliminary data.</text>
</comment>
<evidence type="ECO:0000313" key="3">
    <source>
        <dbReference type="Proteomes" id="UP001333818"/>
    </source>
</evidence>
<evidence type="ECO:0000259" key="1">
    <source>
        <dbReference type="SMART" id="SM00507"/>
    </source>
</evidence>
<keyword evidence="2" id="KW-0378">Hydrolase</keyword>
<dbReference type="PANTHER" id="PTHR33877:SF1">
    <property type="entry name" value="TYPE IV METHYL-DIRECTED RESTRICTION ENZYME ECOKMCRA"/>
    <property type="match status" value="1"/>
</dbReference>
<dbReference type="GO" id="GO:0016787">
    <property type="term" value="F:hydrolase activity"/>
    <property type="evidence" value="ECO:0007669"/>
    <property type="project" value="UniProtKB-KW"/>
</dbReference>
<feature type="domain" description="HNH nuclease" evidence="1">
    <location>
        <begin position="11"/>
        <end position="64"/>
    </location>
</feature>
<sequence length="143" mass="16519">MSSTKISEETRARIRTAAKDFCGYCRSQQKYILGMLEIDHIIPKAQGGTDEEKNLWLACRLCNNFKGTQTHRQDPETGRQVQLFNPRNQKWIRHFTWSEDGTHIIGRTACGRATVIALQLNHPCALMVRREWISAGWHPPRET</sequence>
<dbReference type="InterPro" id="IPR003615">
    <property type="entry name" value="HNH_nuc"/>
</dbReference>
<proteinExistence type="predicted"/>
<dbReference type="GO" id="GO:0003676">
    <property type="term" value="F:nucleic acid binding"/>
    <property type="evidence" value="ECO:0007669"/>
    <property type="project" value="InterPro"/>
</dbReference>
<dbReference type="Pfam" id="PF01844">
    <property type="entry name" value="HNH"/>
    <property type="match status" value="1"/>
</dbReference>
<keyword evidence="3" id="KW-1185">Reference proteome</keyword>
<dbReference type="Gene3D" id="1.10.30.50">
    <property type="match status" value="1"/>
</dbReference>
<name>A0AAW9Q348_9CYAN</name>
<organism evidence="2 3">
    <name type="scientific">Tumidithrix elongata BACA0141</name>
    <dbReference type="NCBI Taxonomy" id="2716417"/>
    <lineage>
        <taxon>Bacteria</taxon>
        <taxon>Bacillati</taxon>
        <taxon>Cyanobacteriota</taxon>
        <taxon>Cyanophyceae</taxon>
        <taxon>Pseudanabaenales</taxon>
        <taxon>Pseudanabaenaceae</taxon>
        <taxon>Tumidithrix</taxon>
        <taxon>Tumidithrix elongata</taxon>
    </lineage>
</organism>
<keyword evidence="2" id="KW-0255">Endonuclease</keyword>
<evidence type="ECO:0000313" key="2">
    <source>
        <dbReference type="EMBL" id="MEE3718624.1"/>
    </source>
</evidence>
<accession>A0AAW9Q348</accession>
<dbReference type="GO" id="GO:0008270">
    <property type="term" value="F:zinc ion binding"/>
    <property type="evidence" value="ECO:0007669"/>
    <property type="project" value="InterPro"/>
</dbReference>
<dbReference type="AlphaFoldDB" id="A0AAW9Q348"/>
<dbReference type="Proteomes" id="UP001333818">
    <property type="component" value="Unassembled WGS sequence"/>
</dbReference>
<dbReference type="EMBL" id="JAZBJZ010000085">
    <property type="protein sequence ID" value="MEE3718624.1"/>
    <property type="molecule type" value="Genomic_DNA"/>
</dbReference>
<dbReference type="CDD" id="cd00085">
    <property type="entry name" value="HNHc"/>
    <property type="match status" value="1"/>
</dbReference>